<evidence type="ECO:0000256" key="10">
    <source>
        <dbReference type="ARBA" id="ARBA00023201"/>
    </source>
</evidence>
<proteinExistence type="inferred from homology"/>
<name>A0A226D113_FOLCA</name>
<dbReference type="InterPro" id="IPR001873">
    <property type="entry name" value="ENaC"/>
</dbReference>
<evidence type="ECO:0000256" key="9">
    <source>
        <dbReference type="ARBA" id="ARBA00023136"/>
    </source>
</evidence>
<keyword evidence="9 13" id="KW-0472">Membrane</keyword>
<evidence type="ECO:0000256" key="8">
    <source>
        <dbReference type="ARBA" id="ARBA00023065"/>
    </source>
</evidence>
<keyword evidence="3 12" id="KW-0813">Transport</keyword>
<sequence>MISQTFVPDWLTLTLKLFYVVMTVVCLFVGFVLIYLATEETVSEPLAMIYDPQEIDTGLIPFPGTILLPPGSLKRSMVKGMFHTFWGITYEENPTAPDNELWEMKTFMEAVLDASQICEGTQSFLQHHHFVNNIDVSTDLRSEQYEAFVKSYTAQNVTGRDDALDYNITAKIAPFLEAGMTAVNEMFTACALGGEVYNCSSLFINSYTELGRSFTFNGIPEIAVK</sequence>
<dbReference type="Pfam" id="PF00858">
    <property type="entry name" value="ASC"/>
    <property type="match status" value="1"/>
</dbReference>
<evidence type="ECO:0000256" key="13">
    <source>
        <dbReference type="SAM" id="Phobius"/>
    </source>
</evidence>
<evidence type="ECO:0000313" key="14">
    <source>
        <dbReference type="EMBL" id="OXA38740.1"/>
    </source>
</evidence>
<evidence type="ECO:0000256" key="4">
    <source>
        <dbReference type="ARBA" id="ARBA00022461"/>
    </source>
</evidence>
<organism evidence="14 15">
    <name type="scientific">Folsomia candida</name>
    <name type="common">Springtail</name>
    <dbReference type="NCBI Taxonomy" id="158441"/>
    <lineage>
        <taxon>Eukaryota</taxon>
        <taxon>Metazoa</taxon>
        <taxon>Ecdysozoa</taxon>
        <taxon>Arthropoda</taxon>
        <taxon>Hexapoda</taxon>
        <taxon>Collembola</taxon>
        <taxon>Entomobryomorpha</taxon>
        <taxon>Isotomoidea</taxon>
        <taxon>Isotomidae</taxon>
        <taxon>Proisotominae</taxon>
        <taxon>Folsomia</taxon>
    </lineage>
</organism>
<comment type="subcellular location">
    <subcellularLocation>
        <location evidence="1">Membrane</location>
        <topology evidence="1">Multi-pass membrane protein</topology>
    </subcellularLocation>
</comment>
<evidence type="ECO:0000313" key="15">
    <source>
        <dbReference type="Proteomes" id="UP000198287"/>
    </source>
</evidence>
<keyword evidence="7" id="KW-0915">Sodium</keyword>
<evidence type="ECO:0000256" key="11">
    <source>
        <dbReference type="ARBA" id="ARBA00023303"/>
    </source>
</evidence>
<evidence type="ECO:0000256" key="3">
    <source>
        <dbReference type="ARBA" id="ARBA00022448"/>
    </source>
</evidence>
<keyword evidence="8 12" id="KW-0406">Ion transport</keyword>
<accession>A0A226D113</accession>
<evidence type="ECO:0000256" key="2">
    <source>
        <dbReference type="ARBA" id="ARBA00007193"/>
    </source>
</evidence>
<keyword evidence="4 12" id="KW-0894">Sodium channel</keyword>
<keyword evidence="5 12" id="KW-0812">Transmembrane</keyword>
<dbReference type="EMBL" id="LNIX01000043">
    <property type="protein sequence ID" value="OXA38740.1"/>
    <property type="molecule type" value="Genomic_DNA"/>
</dbReference>
<dbReference type="AlphaFoldDB" id="A0A226D113"/>
<dbReference type="GO" id="GO:0005272">
    <property type="term" value="F:sodium channel activity"/>
    <property type="evidence" value="ECO:0007669"/>
    <property type="project" value="UniProtKB-KW"/>
</dbReference>
<gene>
    <name evidence="14" type="ORF">Fcan01_26486</name>
</gene>
<evidence type="ECO:0000256" key="5">
    <source>
        <dbReference type="ARBA" id="ARBA00022692"/>
    </source>
</evidence>
<dbReference type="Proteomes" id="UP000198287">
    <property type="component" value="Unassembled WGS sequence"/>
</dbReference>
<dbReference type="GO" id="GO:0016020">
    <property type="term" value="C:membrane"/>
    <property type="evidence" value="ECO:0007669"/>
    <property type="project" value="UniProtKB-SubCell"/>
</dbReference>
<evidence type="ECO:0000256" key="6">
    <source>
        <dbReference type="ARBA" id="ARBA00022989"/>
    </source>
</evidence>
<comment type="caution">
    <text evidence="14">The sequence shown here is derived from an EMBL/GenBank/DDBJ whole genome shotgun (WGS) entry which is preliminary data.</text>
</comment>
<feature type="transmembrane region" description="Helical" evidence="13">
    <location>
        <begin position="17"/>
        <end position="38"/>
    </location>
</feature>
<evidence type="ECO:0000256" key="12">
    <source>
        <dbReference type="RuleBase" id="RU000679"/>
    </source>
</evidence>
<evidence type="ECO:0000256" key="7">
    <source>
        <dbReference type="ARBA" id="ARBA00023053"/>
    </source>
</evidence>
<reference evidence="14 15" key="1">
    <citation type="submission" date="2015-12" db="EMBL/GenBank/DDBJ databases">
        <title>The genome of Folsomia candida.</title>
        <authorList>
            <person name="Faddeeva A."/>
            <person name="Derks M.F."/>
            <person name="Anvar Y."/>
            <person name="Smit S."/>
            <person name="Van Straalen N."/>
            <person name="Roelofs D."/>
        </authorList>
    </citation>
    <scope>NUCLEOTIDE SEQUENCE [LARGE SCALE GENOMIC DNA]</scope>
    <source>
        <strain evidence="14 15">VU population</strain>
        <tissue evidence="14">Whole body</tissue>
    </source>
</reference>
<keyword evidence="6 13" id="KW-1133">Transmembrane helix</keyword>
<keyword evidence="15" id="KW-1185">Reference proteome</keyword>
<keyword evidence="11 12" id="KW-0407">Ion channel</keyword>
<comment type="similarity">
    <text evidence="2 12">Belongs to the amiloride-sensitive sodium channel (TC 1.A.6) family.</text>
</comment>
<keyword evidence="10 12" id="KW-0739">Sodium transport</keyword>
<evidence type="ECO:0000256" key="1">
    <source>
        <dbReference type="ARBA" id="ARBA00004141"/>
    </source>
</evidence>
<protein>
    <submittedName>
        <fullName evidence="14">Uncharacterized protein</fullName>
    </submittedName>
</protein>